<accession>A0A2W0HGC1</accession>
<proteinExistence type="predicted"/>
<keyword evidence="1" id="KW-1133">Transmembrane helix</keyword>
<gene>
    <name evidence="2" type="ORF">CR205_12150</name>
</gene>
<sequence length="114" mass="12731">MTFFLSVLTLIVLMFAFHLAGLRLALYLKDNGVSRELRAYPYAAAFLVLSSVLTFMNRIDGLTLFSFEIATLIFGAGVFLFHTTLLIVKAVSTSGYKSLSAKAYPVYEKLLFKM</sequence>
<keyword evidence="1" id="KW-0812">Transmembrane</keyword>
<keyword evidence="1" id="KW-0472">Membrane</keyword>
<feature type="transmembrane region" description="Helical" evidence="1">
    <location>
        <begin position="6"/>
        <end position="28"/>
    </location>
</feature>
<dbReference type="Proteomes" id="UP000248066">
    <property type="component" value="Unassembled WGS sequence"/>
</dbReference>
<name>A0A2W0HGC1_9BACI</name>
<feature type="transmembrane region" description="Helical" evidence="1">
    <location>
        <begin position="40"/>
        <end position="59"/>
    </location>
</feature>
<evidence type="ECO:0000256" key="1">
    <source>
        <dbReference type="SAM" id="Phobius"/>
    </source>
</evidence>
<evidence type="ECO:0000313" key="2">
    <source>
        <dbReference type="EMBL" id="PYZ96465.1"/>
    </source>
</evidence>
<comment type="caution">
    <text evidence="2">The sequence shown here is derived from an EMBL/GenBank/DDBJ whole genome shotgun (WGS) entry which is preliminary data.</text>
</comment>
<evidence type="ECO:0000313" key="3">
    <source>
        <dbReference type="Proteomes" id="UP000248066"/>
    </source>
</evidence>
<keyword evidence="3" id="KW-1185">Reference proteome</keyword>
<dbReference type="AlphaFoldDB" id="A0A2W0HGC1"/>
<dbReference type="EMBL" id="PDOF01000002">
    <property type="protein sequence ID" value="PYZ96465.1"/>
    <property type="molecule type" value="Genomic_DNA"/>
</dbReference>
<reference evidence="2 3" key="1">
    <citation type="submission" date="2017-10" db="EMBL/GenBank/DDBJ databases">
        <title>Bacillus sp. nov., a halophilic bacterium isolated from a Yangshapao Lake.</title>
        <authorList>
            <person name="Wang H."/>
        </authorList>
    </citation>
    <scope>NUCLEOTIDE SEQUENCE [LARGE SCALE GENOMIC DNA]</scope>
    <source>
        <strain evidence="2 3">YSP-3</strain>
    </source>
</reference>
<protein>
    <submittedName>
        <fullName evidence="2">Uncharacterized protein</fullName>
    </submittedName>
</protein>
<dbReference type="RefSeq" id="WP_110520181.1">
    <property type="nucleotide sequence ID" value="NZ_PDOF01000002.1"/>
</dbReference>
<organism evidence="2 3">
    <name type="scientific">Alteribacter lacisalsi</name>
    <dbReference type="NCBI Taxonomy" id="2045244"/>
    <lineage>
        <taxon>Bacteria</taxon>
        <taxon>Bacillati</taxon>
        <taxon>Bacillota</taxon>
        <taxon>Bacilli</taxon>
        <taxon>Bacillales</taxon>
        <taxon>Bacillaceae</taxon>
        <taxon>Alteribacter</taxon>
    </lineage>
</organism>
<feature type="transmembrane region" description="Helical" evidence="1">
    <location>
        <begin position="65"/>
        <end position="88"/>
    </location>
</feature>